<organism evidence="4 5">
    <name type="scientific">Coniochaeta hoffmannii</name>
    <dbReference type="NCBI Taxonomy" id="91930"/>
    <lineage>
        <taxon>Eukaryota</taxon>
        <taxon>Fungi</taxon>
        <taxon>Dikarya</taxon>
        <taxon>Ascomycota</taxon>
        <taxon>Pezizomycotina</taxon>
        <taxon>Sordariomycetes</taxon>
        <taxon>Sordariomycetidae</taxon>
        <taxon>Coniochaetales</taxon>
        <taxon>Coniochaetaceae</taxon>
        <taxon>Coniochaeta</taxon>
    </lineage>
</organism>
<evidence type="ECO:0000256" key="1">
    <source>
        <dbReference type="SAM" id="MobiDB-lite"/>
    </source>
</evidence>
<comment type="caution">
    <text evidence="4">The sequence shown here is derived from an EMBL/GenBank/DDBJ whole genome shotgun (WGS) entry which is preliminary data.</text>
</comment>
<keyword evidence="2" id="KW-1133">Transmembrane helix</keyword>
<dbReference type="PANTHER" id="PTHR23028">
    <property type="entry name" value="ACETYLTRANSFERASE"/>
    <property type="match status" value="1"/>
</dbReference>
<reference evidence="4" key="1">
    <citation type="submission" date="2022-07" db="EMBL/GenBank/DDBJ databases">
        <title>Fungi with potential for degradation of polypropylene.</title>
        <authorList>
            <person name="Gostincar C."/>
        </authorList>
    </citation>
    <scope>NUCLEOTIDE SEQUENCE</scope>
    <source>
        <strain evidence="4">EXF-13287</strain>
    </source>
</reference>
<sequence>MAPQSQRGHGLLDRPDWQDGETPDWEHKDFPTRQPTGWKATLKHYLHRLRSSLIRSKPGSGSSSSSSSIAGGSPPSKLRRTAYLDGLRGFAALVVYWQHHVLWAHYGENMMLERGFGFDKKYAFATFHGVRTFFTGGHFAVATFFVISGYALSCKPMQLLQAGDYVKLGDNLASALFRRWLRLYMPLMATTFIYMLWWHLFGFGKLYVSPAKPQSNLRDEIWHWYAEFKNFSFIFNMGGEPWFAYNFHTWSIPVEMKGSIIVYTALQAFSRLTKNARLLAEVGLIFYFLYIADGWYGAMFMAGMLLGDLDLLAIKGELPQFLVRLEPYKTFIYYHLFVISIYFGGVPSHTWDLAELRQTRGWYYLSYLKPQAVFDFKWFYLFWAATFLVASTPRIPWLKRFFETRFCQYLGRISYALYLVHGPVLWIVGDRLYAATGWWKAEHQEFLPWWVDRLKMPKTGPLGLELSFLAPQIVLFPLTFWLAEMATRAFDEPAVRFGQWLYRRGLPTEGKVQQ</sequence>
<dbReference type="Proteomes" id="UP001174691">
    <property type="component" value="Unassembled WGS sequence"/>
</dbReference>
<keyword evidence="4" id="KW-0808">Transferase</keyword>
<dbReference type="EMBL" id="JANBVN010000147">
    <property type="protein sequence ID" value="KAJ9138295.1"/>
    <property type="molecule type" value="Genomic_DNA"/>
</dbReference>
<name>A0AA38RI01_9PEZI</name>
<protein>
    <submittedName>
        <fullName evidence="4">Acyltransferase</fullName>
    </submittedName>
</protein>
<feature type="transmembrane region" description="Helical" evidence="2">
    <location>
        <begin position="409"/>
        <end position="429"/>
    </location>
</feature>
<keyword evidence="5" id="KW-1185">Reference proteome</keyword>
<evidence type="ECO:0000313" key="4">
    <source>
        <dbReference type="EMBL" id="KAJ9138295.1"/>
    </source>
</evidence>
<feature type="transmembrane region" description="Helical" evidence="2">
    <location>
        <begin position="378"/>
        <end position="397"/>
    </location>
</feature>
<proteinExistence type="predicted"/>
<dbReference type="AlphaFoldDB" id="A0AA38RI01"/>
<keyword evidence="2" id="KW-0812">Transmembrane</keyword>
<dbReference type="InterPro" id="IPR050879">
    <property type="entry name" value="Acyltransferase_3"/>
</dbReference>
<feature type="domain" description="Acyltransferase 3" evidence="3">
    <location>
        <begin position="82"/>
        <end position="446"/>
    </location>
</feature>
<dbReference type="Pfam" id="PF01757">
    <property type="entry name" value="Acyl_transf_3"/>
    <property type="match status" value="1"/>
</dbReference>
<feature type="transmembrane region" description="Helical" evidence="2">
    <location>
        <begin position="133"/>
        <end position="152"/>
    </location>
</feature>
<keyword evidence="4" id="KW-0012">Acyltransferase</keyword>
<evidence type="ECO:0000256" key="2">
    <source>
        <dbReference type="SAM" id="Phobius"/>
    </source>
</evidence>
<accession>A0AA38RI01</accession>
<evidence type="ECO:0000259" key="3">
    <source>
        <dbReference type="Pfam" id="PF01757"/>
    </source>
</evidence>
<gene>
    <name evidence="4" type="ORF">NKR19_g7887</name>
</gene>
<feature type="transmembrane region" description="Helical" evidence="2">
    <location>
        <begin position="328"/>
        <end position="346"/>
    </location>
</feature>
<feature type="region of interest" description="Disordered" evidence="1">
    <location>
        <begin position="55"/>
        <end position="76"/>
    </location>
</feature>
<feature type="transmembrane region" description="Helical" evidence="2">
    <location>
        <begin position="183"/>
        <end position="201"/>
    </location>
</feature>
<dbReference type="GO" id="GO:0016747">
    <property type="term" value="F:acyltransferase activity, transferring groups other than amino-acyl groups"/>
    <property type="evidence" value="ECO:0007669"/>
    <property type="project" value="InterPro"/>
</dbReference>
<keyword evidence="2" id="KW-0472">Membrane</keyword>
<evidence type="ECO:0000313" key="5">
    <source>
        <dbReference type="Proteomes" id="UP001174691"/>
    </source>
</evidence>
<feature type="transmembrane region" description="Helical" evidence="2">
    <location>
        <begin position="284"/>
        <end position="307"/>
    </location>
</feature>
<dbReference type="PANTHER" id="PTHR23028:SF125">
    <property type="entry name" value="ACYLTRANSFERASE"/>
    <property type="match status" value="1"/>
</dbReference>
<feature type="region of interest" description="Disordered" evidence="1">
    <location>
        <begin position="1"/>
        <end position="36"/>
    </location>
</feature>
<dbReference type="InterPro" id="IPR002656">
    <property type="entry name" value="Acyl_transf_3_dom"/>
</dbReference>